<protein>
    <submittedName>
        <fullName evidence="1">Uncharacterized protein</fullName>
    </submittedName>
</protein>
<accession>A0ABT1KH95</accession>
<keyword evidence="2" id="KW-1185">Reference proteome</keyword>
<evidence type="ECO:0000313" key="1">
    <source>
        <dbReference type="EMBL" id="MCP2366263.1"/>
    </source>
</evidence>
<name>A0ABT1KH95_9MICO</name>
<dbReference type="EMBL" id="SODL02000001">
    <property type="protein sequence ID" value="MCP2366263.1"/>
    <property type="molecule type" value="Genomic_DNA"/>
</dbReference>
<proteinExistence type="predicted"/>
<reference evidence="1" key="1">
    <citation type="submission" date="2022-06" db="EMBL/GenBank/DDBJ databases">
        <title>Genomic Encyclopedia of Type Strains, Phase III (KMG-III): the genomes of soil and plant-associated and newly described type strains.</title>
        <authorList>
            <person name="Whitman W."/>
        </authorList>
    </citation>
    <scope>NUCLEOTIDE SEQUENCE</scope>
    <source>
        <strain evidence="1">CPCC 202695</strain>
    </source>
</reference>
<dbReference type="RefSeq" id="WP_092672498.1">
    <property type="nucleotide sequence ID" value="NZ_BMDN01000001.1"/>
</dbReference>
<evidence type="ECO:0000313" key="2">
    <source>
        <dbReference type="Proteomes" id="UP000893823"/>
    </source>
</evidence>
<organism evidence="1 2">
    <name type="scientific">Agromyces flavus</name>
    <dbReference type="NCBI Taxonomy" id="589382"/>
    <lineage>
        <taxon>Bacteria</taxon>
        <taxon>Bacillati</taxon>
        <taxon>Actinomycetota</taxon>
        <taxon>Actinomycetes</taxon>
        <taxon>Micrococcales</taxon>
        <taxon>Microbacteriaceae</taxon>
        <taxon>Agromyces</taxon>
    </lineage>
</organism>
<comment type="caution">
    <text evidence="1">The sequence shown here is derived from an EMBL/GenBank/DDBJ whole genome shotgun (WGS) entry which is preliminary data.</text>
</comment>
<sequence>MTISEADVVHLHGAAGFARATLGVRFIPPCVGTLDRVQRFVKADRAARRIREQQIGCAALERVVAS</sequence>
<dbReference type="Proteomes" id="UP000893823">
    <property type="component" value="Unassembled WGS sequence"/>
</dbReference>
<gene>
    <name evidence="1" type="ORF">BCL57_000405</name>
</gene>